<organism evidence="2">
    <name type="scientific">Sesamum angustifolium</name>
    <dbReference type="NCBI Taxonomy" id="2727405"/>
    <lineage>
        <taxon>Eukaryota</taxon>
        <taxon>Viridiplantae</taxon>
        <taxon>Streptophyta</taxon>
        <taxon>Embryophyta</taxon>
        <taxon>Tracheophyta</taxon>
        <taxon>Spermatophyta</taxon>
        <taxon>Magnoliopsida</taxon>
        <taxon>eudicotyledons</taxon>
        <taxon>Gunneridae</taxon>
        <taxon>Pentapetalae</taxon>
        <taxon>asterids</taxon>
        <taxon>lamiids</taxon>
        <taxon>Lamiales</taxon>
        <taxon>Pedaliaceae</taxon>
        <taxon>Sesamum</taxon>
    </lineage>
</organism>
<protein>
    <recommendedName>
        <fullName evidence="3">Josephin-like protein</fullName>
    </recommendedName>
</protein>
<dbReference type="AlphaFoldDB" id="A0AAW2KMH8"/>
<reference evidence="2" key="1">
    <citation type="submission" date="2020-06" db="EMBL/GenBank/DDBJ databases">
        <authorList>
            <person name="Li T."/>
            <person name="Hu X."/>
            <person name="Zhang T."/>
            <person name="Song X."/>
            <person name="Zhang H."/>
            <person name="Dai N."/>
            <person name="Sheng W."/>
            <person name="Hou X."/>
            <person name="Wei L."/>
        </authorList>
    </citation>
    <scope>NUCLEOTIDE SEQUENCE</scope>
    <source>
        <strain evidence="2">G01</strain>
        <tissue evidence="2">Leaf</tissue>
    </source>
</reference>
<comment type="caution">
    <text evidence="2">The sequence shown here is derived from an EMBL/GenBank/DDBJ whole genome shotgun (WGS) entry which is preliminary data.</text>
</comment>
<proteinExistence type="predicted"/>
<gene>
    <name evidence="2" type="ORF">Sangu_3015000</name>
</gene>
<evidence type="ECO:0008006" key="3">
    <source>
        <dbReference type="Google" id="ProtNLM"/>
    </source>
</evidence>
<evidence type="ECO:0000256" key="1">
    <source>
        <dbReference type="SAM" id="MobiDB-lite"/>
    </source>
</evidence>
<reference evidence="2" key="2">
    <citation type="journal article" date="2024" name="Plant">
        <title>Genomic evolution and insights into agronomic trait innovations of Sesamum species.</title>
        <authorList>
            <person name="Miao H."/>
            <person name="Wang L."/>
            <person name="Qu L."/>
            <person name="Liu H."/>
            <person name="Sun Y."/>
            <person name="Le M."/>
            <person name="Wang Q."/>
            <person name="Wei S."/>
            <person name="Zheng Y."/>
            <person name="Lin W."/>
            <person name="Duan Y."/>
            <person name="Cao H."/>
            <person name="Xiong S."/>
            <person name="Wang X."/>
            <person name="Wei L."/>
            <person name="Li C."/>
            <person name="Ma Q."/>
            <person name="Ju M."/>
            <person name="Zhao R."/>
            <person name="Li G."/>
            <person name="Mu C."/>
            <person name="Tian Q."/>
            <person name="Mei H."/>
            <person name="Zhang T."/>
            <person name="Gao T."/>
            <person name="Zhang H."/>
        </authorList>
    </citation>
    <scope>NUCLEOTIDE SEQUENCE</scope>
    <source>
        <strain evidence="2">G01</strain>
    </source>
</reference>
<name>A0AAW2KMH8_9LAMI</name>
<dbReference type="PANTHER" id="PTHR34355">
    <property type="entry name" value="JOSEPHIN-LIKE PROTEIN"/>
    <property type="match status" value="1"/>
</dbReference>
<evidence type="ECO:0000313" key="2">
    <source>
        <dbReference type="EMBL" id="KAL0307693.1"/>
    </source>
</evidence>
<dbReference type="EMBL" id="JACGWK010000076">
    <property type="protein sequence ID" value="KAL0307693.1"/>
    <property type="molecule type" value="Genomic_DNA"/>
</dbReference>
<sequence length="117" mass="12912">MSGKGSVSKQNSTGKKLDRGQRKGCTRSCDFGLHKIRWEFSSPMRYLKYLGGQVVAVVVRNRCAPGQVSKSHHNQYPKERAKPSVAPVDSQRAEAIHDCIDFINSSASFPRSNSVAC</sequence>
<dbReference type="PANTHER" id="PTHR34355:SF7">
    <property type="entry name" value="JOSEPHIN PROTEIN-LIKE PROTEIN"/>
    <property type="match status" value="1"/>
</dbReference>
<feature type="region of interest" description="Disordered" evidence="1">
    <location>
        <begin position="1"/>
        <end position="27"/>
    </location>
</feature>
<feature type="compositionally biased region" description="Polar residues" evidence="1">
    <location>
        <begin position="1"/>
        <end position="14"/>
    </location>
</feature>
<feature type="region of interest" description="Disordered" evidence="1">
    <location>
        <begin position="67"/>
        <end position="87"/>
    </location>
</feature>
<accession>A0AAW2KMH8</accession>